<dbReference type="Proteomes" id="UP001172778">
    <property type="component" value="Unassembled WGS sequence"/>
</dbReference>
<dbReference type="EMBL" id="JARRAF010000007">
    <property type="protein sequence ID" value="MDK2123984.1"/>
    <property type="molecule type" value="Genomic_DNA"/>
</dbReference>
<organism evidence="1 2">
    <name type="scientific">Parachitinimonas caeni</name>
    <dbReference type="NCBI Taxonomy" id="3031301"/>
    <lineage>
        <taxon>Bacteria</taxon>
        <taxon>Pseudomonadati</taxon>
        <taxon>Pseudomonadota</taxon>
        <taxon>Betaproteobacteria</taxon>
        <taxon>Neisseriales</taxon>
        <taxon>Chitinibacteraceae</taxon>
        <taxon>Parachitinimonas</taxon>
    </lineage>
</organism>
<protein>
    <submittedName>
        <fullName evidence="1">Uncharacterized protein</fullName>
    </submittedName>
</protein>
<evidence type="ECO:0000313" key="1">
    <source>
        <dbReference type="EMBL" id="MDK2123984.1"/>
    </source>
</evidence>
<accession>A0ABT7DVW1</accession>
<dbReference type="RefSeq" id="WP_284100293.1">
    <property type="nucleotide sequence ID" value="NZ_JARRAF010000007.1"/>
</dbReference>
<keyword evidence="2" id="KW-1185">Reference proteome</keyword>
<evidence type="ECO:0000313" key="2">
    <source>
        <dbReference type="Proteomes" id="UP001172778"/>
    </source>
</evidence>
<gene>
    <name evidence="1" type="ORF">PZA18_07990</name>
</gene>
<comment type="caution">
    <text evidence="1">The sequence shown here is derived from an EMBL/GenBank/DDBJ whole genome shotgun (WGS) entry which is preliminary data.</text>
</comment>
<reference evidence="1" key="1">
    <citation type="submission" date="2023-03" db="EMBL/GenBank/DDBJ databases">
        <title>Chitinimonas shenzhenensis gen. nov., sp. nov., a novel member of family Burkholderiaceae isolated from activated sludge collected in Shen Zhen, China.</title>
        <authorList>
            <person name="Wang X."/>
        </authorList>
    </citation>
    <scope>NUCLEOTIDE SEQUENCE</scope>
    <source>
        <strain evidence="1">DQS-5</strain>
    </source>
</reference>
<sequence>MNTTSKITPTSLNLAELDATLAQATFRAKQVRELGAAELNAIAGGLSDALEGDRRVGRIAVEENQF</sequence>
<name>A0ABT7DVW1_9NEIS</name>
<proteinExistence type="predicted"/>